<evidence type="ECO:0000313" key="1">
    <source>
        <dbReference type="EMBL" id="NYZ69740.1"/>
    </source>
</evidence>
<dbReference type="RefSeq" id="WP_180571717.1">
    <property type="nucleotide sequence ID" value="NZ_JACCKB010000135.1"/>
</dbReference>
<protein>
    <submittedName>
        <fullName evidence="1">Uncharacterized protein</fullName>
    </submittedName>
</protein>
<proteinExistence type="predicted"/>
<sequence>MKKWRPRECVIRIDMKHDYDLMKAFGRAYAVGQMEVAASIANQAISKMMASVKNNSN</sequence>
<comment type="caution">
    <text evidence="1">The sequence shown here is derived from an EMBL/GenBank/DDBJ whole genome shotgun (WGS) entry which is preliminary data.</text>
</comment>
<accession>A0A853I748</accession>
<dbReference type="EMBL" id="JACCKB010000135">
    <property type="protein sequence ID" value="NYZ69740.1"/>
    <property type="molecule type" value="Genomic_DNA"/>
</dbReference>
<organism evidence="1 2">
    <name type="scientific">Spartinivicinus marinus</name>
    <dbReference type="NCBI Taxonomy" id="2994442"/>
    <lineage>
        <taxon>Bacteria</taxon>
        <taxon>Pseudomonadati</taxon>
        <taxon>Pseudomonadota</taxon>
        <taxon>Gammaproteobacteria</taxon>
        <taxon>Oceanospirillales</taxon>
        <taxon>Zooshikellaceae</taxon>
        <taxon>Spartinivicinus</taxon>
    </lineage>
</organism>
<reference evidence="1 2" key="1">
    <citation type="submission" date="2020-07" db="EMBL/GenBank/DDBJ databases">
        <title>Endozoicomonas sp. nov., isolated from sediment.</title>
        <authorList>
            <person name="Gu T."/>
        </authorList>
    </citation>
    <scope>NUCLEOTIDE SEQUENCE [LARGE SCALE GENOMIC DNA]</scope>
    <source>
        <strain evidence="1 2">SM1973</strain>
    </source>
</reference>
<name>A0A853I748_9GAMM</name>
<dbReference type="AlphaFoldDB" id="A0A853I748"/>
<dbReference type="Proteomes" id="UP000569732">
    <property type="component" value="Unassembled WGS sequence"/>
</dbReference>
<keyword evidence="2" id="KW-1185">Reference proteome</keyword>
<gene>
    <name evidence="1" type="ORF">H0A36_27390</name>
</gene>
<evidence type="ECO:0000313" key="2">
    <source>
        <dbReference type="Proteomes" id="UP000569732"/>
    </source>
</evidence>